<organism evidence="2 3">
    <name type="scientific">Guyanagaster necrorhizus</name>
    <dbReference type="NCBI Taxonomy" id="856835"/>
    <lineage>
        <taxon>Eukaryota</taxon>
        <taxon>Fungi</taxon>
        <taxon>Dikarya</taxon>
        <taxon>Basidiomycota</taxon>
        <taxon>Agaricomycotina</taxon>
        <taxon>Agaricomycetes</taxon>
        <taxon>Agaricomycetidae</taxon>
        <taxon>Agaricales</taxon>
        <taxon>Marasmiineae</taxon>
        <taxon>Physalacriaceae</taxon>
        <taxon>Guyanagaster</taxon>
    </lineage>
</organism>
<sequence>MNGFLSITQIPCLLILKESELCVDHHLACIDADISHLSAALRQLREKCHLLREAKHNHRAALSPASILPPELLIDILFCAESDPIDIFNTSRPAWAISKVCQLWRSIITVHCPKVWTKISVLCISERAEMLKDDALLSVLETVFSRSQNHKLDITMEFDFTCDESHPVLELQNDIWDALTLHVERWEKLYIFLHPIDMHVLGDLRGRLSSLKEDGLQYSSPTTAPRLESFKYRVELCDDEEWDTGDGIPLEYLFNIIRNSPKLAAIDICCQYSSYDTVSPHISKPLLSKLVVNNTVFLRSLSVTALKEATLISDSYVQPESPSDFLADFHDLLVESRCSTLNYLNISIDLLNQHLLSNLQLASALTSFNLCQYTWNDQDDMVMWEFIVQLADMKEFIPHLEEVELNLPIRRKVDIRFADRTMVKMVEARRHLSLRKFGLIGDYARFCNLTGDDIEELKALQADGLDVTLLGTRTCDYSCDPLEYDDS</sequence>
<dbReference type="OrthoDB" id="2987098at2759"/>
<evidence type="ECO:0000313" key="2">
    <source>
        <dbReference type="EMBL" id="KAG7447058.1"/>
    </source>
</evidence>
<reference evidence="2" key="1">
    <citation type="submission" date="2020-11" db="EMBL/GenBank/DDBJ databases">
        <title>Adaptations for nitrogen fixation in a non-lichenized fungal sporocarp promotes dispersal by wood-feeding termites.</title>
        <authorList>
            <consortium name="DOE Joint Genome Institute"/>
            <person name="Koch R.A."/>
            <person name="Yoon G."/>
            <person name="Arayal U."/>
            <person name="Lail K."/>
            <person name="Amirebrahimi M."/>
            <person name="Labutti K."/>
            <person name="Lipzen A."/>
            <person name="Riley R."/>
            <person name="Barry K."/>
            <person name="Henrissat B."/>
            <person name="Grigoriev I.V."/>
            <person name="Herr J.R."/>
            <person name="Aime M.C."/>
        </authorList>
    </citation>
    <scope>NUCLEOTIDE SEQUENCE</scope>
    <source>
        <strain evidence="2">MCA 3950</strain>
    </source>
</reference>
<name>A0A9P7VTD0_9AGAR</name>
<dbReference type="RefSeq" id="XP_043040558.1">
    <property type="nucleotide sequence ID" value="XM_043190436.1"/>
</dbReference>
<proteinExistence type="predicted"/>
<gene>
    <name evidence="2" type="ORF">BT62DRAFT_993878</name>
</gene>
<keyword evidence="3" id="KW-1185">Reference proteome</keyword>
<feature type="coiled-coil region" evidence="1">
    <location>
        <begin position="34"/>
        <end position="61"/>
    </location>
</feature>
<accession>A0A9P7VTD0</accession>
<evidence type="ECO:0000313" key="3">
    <source>
        <dbReference type="Proteomes" id="UP000812287"/>
    </source>
</evidence>
<dbReference type="EMBL" id="MU250533">
    <property type="protein sequence ID" value="KAG7447058.1"/>
    <property type="molecule type" value="Genomic_DNA"/>
</dbReference>
<protein>
    <recommendedName>
        <fullName evidence="4">F-box domain-containing protein</fullName>
    </recommendedName>
</protein>
<keyword evidence="1" id="KW-0175">Coiled coil</keyword>
<evidence type="ECO:0008006" key="4">
    <source>
        <dbReference type="Google" id="ProtNLM"/>
    </source>
</evidence>
<dbReference type="GeneID" id="66112733"/>
<evidence type="ECO:0000256" key="1">
    <source>
        <dbReference type="SAM" id="Coils"/>
    </source>
</evidence>
<dbReference type="Proteomes" id="UP000812287">
    <property type="component" value="Unassembled WGS sequence"/>
</dbReference>
<dbReference type="AlphaFoldDB" id="A0A9P7VTD0"/>
<comment type="caution">
    <text evidence="2">The sequence shown here is derived from an EMBL/GenBank/DDBJ whole genome shotgun (WGS) entry which is preliminary data.</text>
</comment>